<feature type="region of interest" description="Disordered" evidence="1">
    <location>
        <begin position="148"/>
        <end position="168"/>
    </location>
</feature>
<reference evidence="2 3" key="1">
    <citation type="submission" date="2018-05" db="EMBL/GenBank/DDBJ databases">
        <title>Genome sequencing, assembly and analysis of the novel insecticidal bacterium, Chromobacterium phragmitis.</title>
        <authorList>
            <person name="Sparks M.E."/>
            <person name="Blackburn M.B."/>
            <person name="Gundersen-Rindal D.E."/>
        </authorList>
    </citation>
    <scope>NUCLEOTIDE SEQUENCE [LARGE SCALE GENOMIC DNA]</scope>
    <source>
        <strain evidence="2">IIBBL 274-1</strain>
        <plasmid evidence="2 3">unnamed</plasmid>
    </source>
</reference>
<gene>
    <name evidence="2" type="ORF">DK843_22785</name>
</gene>
<accession>A0A344UPI0</accession>
<sequence>MDFEEMIATTPGLNPGGMEKLPGYGRRLHKKGGGSAPSPDPAIGAAALQEAQLGREWLQFSRDQFNIGNIRQDKLDALTNQVTEAQLQAMRDNNKRGQEADEFYKKTFRPLEEKVATEATNYDSQERQNQMAAEAVADVSDQLSLRKAARDRSMARMGVSPTSGRYQTASNSDAIDEALATAGAANGARGRVREMGIMLRKDAANFGRNMPSTAAASYGVGLNAGNAAVGNNLQTNQAWGANGGIMAQGFQGAIGATGTSAGILNQQYGNQVAAWQAQQQAGSASAAGLGSAVSGIGMAAATYF</sequence>
<evidence type="ECO:0000313" key="2">
    <source>
        <dbReference type="EMBL" id="AXE37178.1"/>
    </source>
</evidence>
<feature type="region of interest" description="Disordered" evidence="1">
    <location>
        <begin position="1"/>
        <end position="42"/>
    </location>
</feature>
<evidence type="ECO:0000256" key="1">
    <source>
        <dbReference type="SAM" id="MobiDB-lite"/>
    </source>
</evidence>
<name>A0A344UPI0_9NEIS</name>
<dbReference type="EMBL" id="CP029555">
    <property type="protein sequence ID" value="AXE37178.1"/>
    <property type="molecule type" value="Genomic_DNA"/>
</dbReference>
<evidence type="ECO:0000313" key="3">
    <source>
        <dbReference type="Proteomes" id="UP000252038"/>
    </source>
</evidence>
<dbReference type="KEGG" id="chrb:DK843_22785"/>
<organism evidence="2 3">
    <name type="scientific">Chromobacterium phragmitis</name>
    <dbReference type="NCBI Taxonomy" id="2202141"/>
    <lineage>
        <taxon>Bacteria</taxon>
        <taxon>Pseudomonadati</taxon>
        <taxon>Pseudomonadota</taxon>
        <taxon>Betaproteobacteria</taxon>
        <taxon>Neisseriales</taxon>
        <taxon>Chromobacteriaceae</taxon>
        <taxon>Chromobacterium</taxon>
    </lineage>
</organism>
<dbReference type="AlphaFoldDB" id="A0A344UPI0"/>
<proteinExistence type="predicted"/>
<keyword evidence="2" id="KW-0614">Plasmid</keyword>
<protein>
    <submittedName>
        <fullName evidence="2">Uncharacterized protein</fullName>
    </submittedName>
</protein>
<dbReference type="RefSeq" id="WP_114074612.1">
    <property type="nucleotide sequence ID" value="NZ_CP029555.1"/>
</dbReference>
<dbReference type="Proteomes" id="UP000252038">
    <property type="component" value="Plasmid unnamed"/>
</dbReference>
<geneLocation type="plasmid" evidence="2 3">
    <name>unnamed</name>
</geneLocation>